<name>K9VWB3_9CYAN</name>
<dbReference type="EMBL" id="CP003620">
    <property type="protein sequence ID" value="AFZ12261.1"/>
    <property type="molecule type" value="Genomic_DNA"/>
</dbReference>
<feature type="domain" description="N-acetyltransferase" evidence="4">
    <location>
        <begin position="41"/>
        <end position="204"/>
    </location>
</feature>
<gene>
    <name evidence="5" type="ORF">Cri9333_1366</name>
</gene>
<dbReference type="InterPro" id="IPR016181">
    <property type="entry name" value="Acyl_CoA_acyltransferase"/>
</dbReference>
<evidence type="ECO:0000313" key="6">
    <source>
        <dbReference type="Proteomes" id="UP000010472"/>
    </source>
</evidence>
<dbReference type="KEGG" id="cep:Cri9333_1366"/>
<evidence type="ECO:0000256" key="3">
    <source>
        <dbReference type="SAM" id="MobiDB-lite"/>
    </source>
</evidence>
<evidence type="ECO:0000256" key="1">
    <source>
        <dbReference type="ARBA" id="ARBA00022679"/>
    </source>
</evidence>
<keyword evidence="2" id="KW-0012">Acyltransferase</keyword>
<dbReference type="CDD" id="cd04301">
    <property type="entry name" value="NAT_SF"/>
    <property type="match status" value="1"/>
</dbReference>
<keyword evidence="1 5" id="KW-0808">Transferase</keyword>
<dbReference type="PANTHER" id="PTHR43800:SF1">
    <property type="entry name" value="PEPTIDYL-LYSINE N-ACETYLTRANSFERASE YJAB"/>
    <property type="match status" value="1"/>
</dbReference>
<accession>K9VWB3</accession>
<dbReference type="PROSITE" id="PS51186">
    <property type="entry name" value="GNAT"/>
    <property type="match status" value="1"/>
</dbReference>
<dbReference type="Pfam" id="PF00583">
    <property type="entry name" value="Acetyltransf_1"/>
    <property type="match status" value="1"/>
</dbReference>
<evidence type="ECO:0000313" key="5">
    <source>
        <dbReference type="EMBL" id="AFZ12261.1"/>
    </source>
</evidence>
<dbReference type="Proteomes" id="UP000010472">
    <property type="component" value="Chromosome"/>
</dbReference>
<evidence type="ECO:0000256" key="2">
    <source>
        <dbReference type="ARBA" id="ARBA00023315"/>
    </source>
</evidence>
<dbReference type="PATRIC" id="fig|1173022.3.peg.1482"/>
<feature type="compositionally biased region" description="Low complexity" evidence="3">
    <location>
        <begin position="428"/>
        <end position="445"/>
    </location>
</feature>
<dbReference type="HOGENOM" id="CLU_745822_0_0_3"/>
<dbReference type="GO" id="GO:0016747">
    <property type="term" value="F:acyltransferase activity, transferring groups other than amino-acyl groups"/>
    <property type="evidence" value="ECO:0007669"/>
    <property type="project" value="InterPro"/>
</dbReference>
<dbReference type="eggNOG" id="COG0456">
    <property type="taxonomic scope" value="Bacteria"/>
</dbReference>
<dbReference type="SUPFAM" id="SSF55729">
    <property type="entry name" value="Acyl-CoA N-acyltransferases (Nat)"/>
    <property type="match status" value="1"/>
</dbReference>
<dbReference type="Gene3D" id="3.40.630.30">
    <property type="match status" value="1"/>
</dbReference>
<reference evidence="5 6" key="1">
    <citation type="submission" date="2012-06" db="EMBL/GenBank/DDBJ databases">
        <title>Finished chromosome of genome of Crinalium epipsammum PCC 9333.</title>
        <authorList>
            <consortium name="US DOE Joint Genome Institute"/>
            <person name="Gugger M."/>
            <person name="Coursin T."/>
            <person name="Rippka R."/>
            <person name="Tandeau De Marsac N."/>
            <person name="Huntemann M."/>
            <person name="Wei C.-L."/>
            <person name="Han J."/>
            <person name="Detter J.C."/>
            <person name="Han C."/>
            <person name="Tapia R."/>
            <person name="Davenport K."/>
            <person name="Daligault H."/>
            <person name="Erkkila T."/>
            <person name="Gu W."/>
            <person name="Munk A.C.C."/>
            <person name="Teshima H."/>
            <person name="Xu Y."/>
            <person name="Chain P."/>
            <person name="Chen A."/>
            <person name="Krypides N."/>
            <person name="Mavromatis K."/>
            <person name="Markowitz V."/>
            <person name="Szeto E."/>
            <person name="Ivanova N."/>
            <person name="Mikhailova N."/>
            <person name="Ovchinnikova G."/>
            <person name="Pagani I."/>
            <person name="Pati A."/>
            <person name="Goodwin L."/>
            <person name="Peters L."/>
            <person name="Pitluck S."/>
            <person name="Woyke T."/>
            <person name="Kerfeld C."/>
        </authorList>
    </citation>
    <scope>NUCLEOTIDE SEQUENCE [LARGE SCALE GENOMIC DNA]</scope>
    <source>
        <strain evidence="5 6">PCC 9333</strain>
    </source>
</reference>
<dbReference type="AlphaFoldDB" id="K9VWB3"/>
<protein>
    <submittedName>
        <fullName evidence="5">GCN5-related N-acetyltransferase</fullName>
    </submittedName>
</protein>
<keyword evidence="6" id="KW-1185">Reference proteome</keyword>
<sequence>MLQPLKGSNLDRNANQELTCVTGKNMPVPKMTSRTSQNTNSVIRSIQYRDLEAIEQLYPETEVADSSSGDLGQQLQRVRRWYGPLKFFSLFPNPCQYEFCAYVAEQNQQMRGMIQVSPFNRTRSTWRVERVLVAKDQEPGSTKGNGDIGSQLLRHCFEKILEASTWLLEVNVHNHSTLALYRQNGFQPLAQLTYWAIAPESLQELSQHEPDLPNLLPVSNADAQLLYQLDTVAMPPLLRQVFDRQIQDFKTSVVSSLFTGVKQWLKHNKSVSSYVFESQRKAAIGYFNLKLSRDGSQAHQAQLTVHPAYTWLYPELLSQMAKITQDYPSQSLHLASADYQPEREEYLEQIGAERIEHSLLMSRSVWHKIRETKLKPSEGLELVLQSLQPARQPVPSRIELINQIAKPPQTPKTDISISLSATATPSEDVVQPPDVTDVQQNNHQS</sequence>
<feature type="region of interest" description="Disordered" evidence="3">
    <location>
        <begin position="422"/>
        <end position="445"/>
    </location>
</feature>
<organism evidence="5 6">
    <name type="scientific">Crinalium epipsammum PCC 9333</name>
    <dbReference type="NCBI Taxonomy" id="1173022"/>
    <lineage>
        <taxon>Bacteria</taxon>
        <taxon>Bacillati</taxon>
        <taxon>Cyanobacteriota</taxon>
        <taxon>Cyanophyceae</taxon>
        <taxon>Gomontiellales</taxon>
        <taxon>Gomontiellaceae</taxon>
        <taxon>Crinalium</taxon>
    </lineage>
</organism>
<dbReference type="PANTHER" id="PTHR43800">
    <property type="entry name" value="PEPTIDYL-LYSINE N-ACETYLTRANSFERASE YJAB"/>
    <property type="match status" value="1"/>
</dbReference>
<dbReference type="STRING" id="1173022.Cri9333_1366"/>
<evidence type="ECO:0000259" key="4">
    <source>
        <dbReference type="PROSITE" id="PS51186"/>
    </source>
</evidence>
<dbReference type="InterPro" id="IPR000182">
    <property type="entry name" value="GNAT_dom"/>
</dbReference>
<proteinExistence type="predicted"/>